<evidence type="ECO:0000313" key="1">
    <source>
        <dbReference type="EMBL" id="KKN72767.1"/>
    </source>
</evidence>
<dbReference type="AlphaFoldDB" id="A0A0F9TD34"/>
<accession>A0A0F9TD34</accession>
<name>A0A0F9TD34_9ZZZZ</name>
<proteinExistence type="predicted"/>
<reference evidence="1" key="1">
    <citation type="journal article" date="2015" name="Nature">
        <title>Complex archaea that bridge the gap between prokaryotes and eukaryotes.</title>
        <authorList>
            <person name="Spang A."/>
            <person name="Saw J.H."/>
            <person name="Jorgensen S.L."/>
            <person name="Zaremba-Niedzwiedzka K."/>
            <person name="Martijn J."/>
            <person name="Lind A.E."/>
            <person name="van Eijk R."/>
            <person name="Schleper C."/>
            <person name="Guy L."/>
            <person name="Ettema T.J."/>
        </authorList>
    </citation>
    <scope>NUCLEOTIDE SEQUENCE</scope>
</reference>
<comment type="caution">
    <text evidence="1">The sequence shown here is derived from an EMBL/GenBank/DDBJ whole genome shotgun (WGS) entry which is preliminary data.</text>
</comment>
<protein>
    <submittedName>
        <fullName evidence="1">Uncharacterized protein</fullName>
    </submittedName>
</protein>
<organism evidence="1">
    <name type="scientific">marine sediment metagenome</name>
    <dbReference type="NCBI Taxonomy" id="412755"/>
    <lineage>
        <taxon>unclassified sequences</taxon>
        <taxon>metagenomes</taxon>
        <taxon>ecological metagenomes</taxon>
    </lineage>
</organism>
<gene>
    <name evidence="1" type="ORF">LCGC14_0407340</name>
</gene>
<sequence>MAEAENLFAEAMGDEKVIKINRQAKLQKFALDSSLKDEIRRYIIFAKDNRKPFEPKTADDLKQLIDEMQETQAYRDRLTGIMIQTSIAIDELQIVISTGESYLFTEYNDLMKKCSNKETREAAIRYVFGPVIRRQAQWKSLKGIGEMARQNLNETYFALREIGENGRTILEARKVRRSFDA</sequence>
<dbReference type="EMBL" id="LAZR01000355">
    <property type="protein sequence ID" value="KKN72767.1"/>
    <property type="molecule type" value="Genomic_DNA"/>
</dbReference>